<sequence length="447" mass="49714">MNQAFPLDDTSDTKPLTAAALCLRSWEYSLMAIAAMAYDPLRVEDPKGAELCVWQELEEKRLLGPKTRWWLQHFCFARPGSLWALATLAVCIYCTLHPNEGIANVMGRKVTCVVAGMFSLATVSAMCAARGASSLLQSDAFRELLQYEQGGTSLDHRFDTESIMQLFRRLVTHGLLLGLPLSPAFSSDPIYLLAWLLLLGFVVFYIPGYSIPRALVLHLSRSLVEQMMNDIEAGPESWKGTGQFWQVMTQKHQQMDRLLETAWTLAMWFVLPYLANNVIVGLIGLVACLSAVVTSQNAFVAFTGFFLICANVFSFAQRLSEMAGVTKMCMSTRADTRSILSYAIGKSGPSPCTEAGLQRAGYSSIAKERSDHARFLTYLMANRAGVEMFGVLIDTQLIARFVFQATTGFLALLSYMLANLDIRTEDLLVKFEGTGTYFSDIVHVQWR</sequence>
<feature type="transmembrane region" description="Helical" evidence="1">
    <location>
        <begin position="298"/>
        <end position="316"/>
    </location>
</feature>
<evidence type="ECO:0008006" key="4">
    <source>
        <dbReference type="Google" id="ProtNLM"/>
    </source>
</evidence>
<feature type="transmembrane region" description="Helical" evidence="1">
    <location>
        <begin position="110"/>
        <end position="132"/>
    </location>
</feature>
<evidence type="ECO:0000313" key="3">
    <source>
        <dbReference type="Proteomes" id="UP001642484"/>
    </source>
</evidence>
<evidence type="ECO:0000256" key="1">
    <source>
        <dbReference type="SAM" id="Phobius"/>
    </source>
</evidence>
<feature type="transmembrane region" description="Helical" evidence="1">
    <location>
        <begin position="265"/>
        <end position="292"/>
    </location>
</feature>
<keyword evidence="1" id="KW-1133">Transmembrane helix</keyword>
<feature type="transmembrane region" description="Helical" evidence="1">
    <location>
        <begin position="190"/>
        <end position="211"/>
    </location>
</feature>
<comment type="caution">
    <text evidence="2">The sequence shown here is derived from an EMBL/GenBank/DDBJ whole genome shotgun (WGS) entry which is preliminary data.</text>
</comment>
<dbReference type="Proteomes" id="UP001642484">
    <property type="component" value="Unassembled WGS sequence"/>
</dbReference>
<keyword evidence="1" id="KW-0472">Membrane</keyword>
<evidence type="ECO:0000313" key="2">
    <source>
        <dbReference type="EMBL" id="CAK9045291.1"/>
    </source>
</evidence>
<keyword evidence="3" id="KW-1185">Reference proteome</keyword>
<feature type="transmembrane region" description="Helical" evidence="1">
    <location>
        <begin position="397"/>
        <end position="418"/>
    </location>
</feature>
<accession>A0ABP0M2P5</accession>
<reference evidence="2 3" key="1">
    <citation type="submission" date="2024-02" db="EMBL/GenBank/DDBJ databases">
        <authorList>
            <person name="Chen Y."/>
            <person name="Shah S."/>
            <person name="Dougan E. K."/>
            <person name="Thang M."/>
            <person name="Chan C."/>
        </authorList>
    </citation>
    <scope>NUCLEOTIDE SEQUENCE [LARGE SCALE GENOMIC DNA]</scope>
</reference>
<name>A0ABP0M2P5_9DINO</name>
<proteinExistence type="predicted"/>
<feature type="transmembrane region" description="Helical" evidence="1">
    <location>
        <begin position="80"/>
        <end position="98"/>
    </location>
</feature>
<organism evidence="2 3">
    <name type="scientific">Durusdinium trenchii</name>
    <dbReference type="NCBI Taxonomy" id="1381693"/>
    <lineage>
        <taxon>Eukaryota</taxon>
        <taxon>Sar</taxon>
        <taxon>Alveolata</taxon>
        <taxon>Dinophyceae</taxon>
        <taxon>Suessiales</taxon>
        <taxon>Symbiodiniaceae</taxon>
        <taxon>Durusdinium</taxon>
    </lineage>
</organism>
<dbReference type="EMBL" id="CAXAMN010015224">
    <property type="protein sequence ID" value="CAK9045291.1"/>
    <property type="molecule type" value="Genomic_DNA"/>
</dbReference>
<keyword evidence="1" id="KW-0812">Transmembrane</keyword>
<protein>
    <recommendedName>
        <fullName evidence="4">ABC transmembrane type-1 domain-containing protein</fullName>
    </recommendedName>
</protein>
<gene>
    <name evidence="2" type="ORF">CCMP2556_LOCUS23699</name>
</gene>